<dbReference type="eggNOG" id="KOG2591">
    <property type="taxonomic scope" value="Eukaryota"/>
</dbReference>
<sequence>MDTFEFDSDAFYICTEISPRNFVVQKAIQIDKNQIERMVGKLDGKTEKAPSPDSSAGTSSAHSPGTSSSTSVSGVGGFPQPPPFPYW</sequence>
<protein>
    <submittedName>
        <fullName evidence="3">Clathrin light chain</fullName>
    </submittedName>
</protein>
<evidence type="ECO:0000313" key="2">
    <source>
        <dbReference type="Proteomes" id="UP000095282"/>
    </source>
</evidence>
<feature type="compositionally biased region" description="Basic and acidic residues" evidence="1">
    <location>
        <begin position="39"/>
        <end position="50"/>
    </location>
</feature>
<proteinExistence type="predicted"/>
<accession>A0A1I7TKB6</accession>
<evidence type="ECO:0000256" key="1">
    <source>
        <dbReference type="SAM" id="MobiDB-lite"/>
    </source>
</evidence>
<name>A0A1I7TKB6_9PELO</name>
<keyword evidence="2" id="KW-1185">Reference proteome</keyword>
<dbReference type="AlphaFoldDB" id="A0A1I7TKB6"/>
<reference evidence="3" key="1">
    <citation type="submission" date="2016-11" db="UniProtKB">
        <authorList>
            <consortium name="WormBaseParasite"/>
        </authorList>
    </citation>
    <scope>IDENTIFICATION</scope>
</reference>
<organism evidence="2 3">
    <name type="scientific">Caenorhabditis tropicalis</name>
    <dbReference type="NCBI Taxonomy" id="1561998"/>
    <lineage>
        <taxon>Eukaryota</taxon>
        <taxon>Metazoa</taxon>
        <taxon>Ecdysozoa</taxon>
        <taxon>Nematoda</taxon>
        <taxon>Chromadorea</taxon>
        <taxon>Rhabditida</taxon>
        <taxon>Rhabditina</taxon>
        <taxon>Rhabditomorpha</taxon>
        <taxon>Rhabditoidea</taxon>
        <taxon>Rhabditidae</taxon>
        <taxon>Peloderinae</taxon>
        <taxon>Caenorhabditis</taxon>
    </lineage>
</organism>
<dbReference type="STRING" id="1561998.A0A1I7TKB6"/>
<dbReference type="WBParaSite" id="Csp11.Scaffold627.g6756.t1">
    <property type="protein sequence ID" value="Csp11.Scaffold627.g6756.t1"/>
    <property type="gene ID" value="Csp11.Scaffold627.g6756"/>
</dbReference>
<evidence type="ECO:0000313" key="3">
    <source>
        <dbReference type="WBParaSite" id="Csp11.Scaffold627.g6756.t1"/>
    </source>
</evidence>
<feature type="compositionally biased region" description="Low complexity" evidence="1">
    <location>
        <begin position="51"/>
        <end position="73"/>
    </location>
</feature>
<feature type="region of interest" description="Disordered" evidence="1">
    <location>
        <begin position="39"/>
        <end position="87"/>
    </location>
</feature>
<dbReference type="Proteomes" id="UP000095282">
    <property type="component" value="Unplaced"/>
</dbReference>